<sequence>MSYEKKLMAMKGLLKKQPEQIQEAAPVVQKKLLPNQWETSGYDRVETPEGPYFKVTTHYPLDFEHGLVNFNELDRLVKQAKAQFPGHPLVPHDDQRVLFYDTETTGLKGVGVHIFLNGVIQQFSTHFQLDQYILASPEFELPFLKALPFQLADTVVTYNGKSFDIPQLEVRWTMNRKQLPPFPTLFQVDLLHGSKRLWKGMQERYKLQDMEREQLAFVREEDMPGHLAPIIYMDALRSNTTENLDKVLEHNKWDLLSLVALYIRSLQHLLDQSEQSNSSIEMNLAKWLKDIKLLPHSKELYEKVTERYEKQDIPHAYYYLSLLKKREKEFDESFELMKIAADELQRVEKLEALLYCAKILEHQLKDFSLAMNYVLQAKAQLLTLTAILSREKLANYLQDLKKRDARISRKIISLESADFDK</sequence>
<keyword evidence="3" id="KW-1185">Reference proteome</keyword>
<organism evidence="2 3">
    <name type="scientific">Tetzosporium hominis</name>
    <dbReference type="NCBI Taxonomy" id="2020506"/>
    <lineage>
        <taxon>Bacteria</taxon>
        <taxon>Bacillati</taxon>
        <taxon>Bacillota</taxon>
        <taxon>Bacilli</taxon>
        <taxon>Bacillales</taxon>
        <taxon>Caryophanaceae</taxon>
        <taxon>Tetzosporium</taxon>
    </lineage>
</organism>
<dbReference type="Pfam" id="PF13482">
    <property type="entry name" value="RNase_H_2"/>
    <property type="match status" value="1"/>
</dbReference>
<evidence type="ECO:0000259" key="1">
    <source>
        <dbReference type="Pfam" id="PF13482"/>
    </source>
</evidence>
<dbReference type="GO" id="GO:0003676">
    <property type="term" value="F:nucleic acid binding"/>
    <property type="evidence" value="ECO:0007669"/>
    <property type="project" value="InterPro"/>
</dbReference>
<dbReference type="SUPFAM" id="SSF81901">
    <property type="entry name" value="HCP-like"/>
    <property type="match status" value="1"/>
</dbReference>
<name>A0A264W760_9BACL</name>
<dbReference type="InterPro" id="IPR036397">
    <property type="entry name" value="RNaseH_sf"/>
</dbReference>
<proteinExistence type="predicted"/>
<dbReference type="AlphaFoldDB" id="A0A264W760"/>
<dbReference type="RefSeq" id="WP_094941801.1">
    <property type="nucleotide sequence ID" value="NZ_NOKQ01000134.1"/>
</dbReference>
<evidence type="ECO:0000313" key="2">
    <source>
        <dbReference type="EMBL" id="OZS79420.1"/>
    </source>
</evidence>
<protein>
    <recommendedName>
        <fullName evidence="1">YprB ribonuclease H-like domain-containing protein</fullName>
    </recommendedName>
</protein>
<dbReference type="Proteomes" id="UP000217065">
    <property type="component" value="Unassembled WGS sequence"/>
</dbReference>
<evidence type="ECO:0000313" key="3">
    <source>
        <dbReference type="Proteomes" id="UP000217065"/>
    </source>
</evidence>
<dbReference type="InterPro" id="IPR038720">
    <property type="entry name" value="YprB_RNase_H-like_dom"/>
</dbReference>
<accession>A0A264W760</accession>
<dbReference type="PANTHER" id="PTHR38462:SF1">
    <property type="entry name" value="YPRB RIBONUCLEASE H-LIKE DOMAIN-CONTAINING PROTEIN"/>
    <property type="match status" value="1"/>
</dbReference>
<dbReference type="OrthoDB" id="9790530at2"/>
<feature type="domain" description="YprB ribonuclease H-like" evidence="1">
    <location>
        <begin position="98"/>
        <end position="263"/>
    </location>
</feature>
<dbReference type="PANTHER" id="PTHR38462">
    <property type="entry name" value="EXONUCLEASE-LIKE PROTEIN"/>
    <property type="match status" value="1"/>
</dbReference>
<dbReference type="Gene3D" id="3.30.420.10">
    <property type="entry name" value="Ribonuclease H-like superfamily/Ribonuclease H"/>
    <property type="match status" value="1"/>
</dbReference>
<dbReference type="InterPro" id="IPR012337">
    <property type="entry name" value="RNaseH-like_sf"/>
</dbReference>
<gene>
    <name evidence="2" type="ORF">CF394_03080</name>
</gene>
<dbReference type="SUPFAM" id="SSF53098">
    <property type="entry name" value="Ribonuclease H-like"/>
    <property type="match status" value="1"/>
</dbReference>
<comment type="caution">
    <text evidence="2">The sequence shown here is derived from an EMBL/GenBank/DDBJ whole genome shotgun (WGS) entry which is preliminary data.</text>
</comment>
<reference evidence="2 3" key="1">
    <citation type="submission" date="2017-07" db="EMBL/GenBank/DDBJ databases">
        <title>Tetzosporium hominis gen.nov. sp.nov.</title>
        <authorList>
            <person name="Tetz G."/>
            <person name="Tetz V."/>
        </authorList>
    </citation>
    <scope>NUCLEOTIDE SEQUENCE [LARGE SCALE GENOMIC DNA]</scope>
    <source>
        <strain evidence="2 3">VT-49</strain>
    </source>
</reference>
<dbReference type="EMBL" id="NOKQ01000134">
    <property type="protein sequence ID" value="OZS79420.1"/>
    <property type="molecule type" value="Genomic_DNA"/>
</dbReference>